<dbReference type="PANTHER" id="PTHR43205">
    <property type="entry name" value="PROSTAGLANDIN REDUCTASE"/>
    <property type="match status" value="1"/>
</dbReference>
<dbReference type="GO" id="GO:0032440">
    <property type="term" value="F:2-alkenal reductase [NAD(P)H] activity"/>
    <property type="evidence" value="ECO:0007669"/>
    <property type="project" value="TreeGrafter"/>
</dbReference>
<comment type="caution">
    <text evidence="1">The sequence shown here is derived from an EMBL/GenBank/DDBJ whole genome shotgun (WGS) entry which is preliminary data.</text>
</comment>
<proteinExistence type="predicted"/>
<dbReference type="Gene3D" id="3.40.50.720">
    <property type="entry name" value="NAD(P)-binding Rossmann-like Domain"/>
    <property type="match status" value="1"/>
</dbReference>
<name>A0AAW2YCI2_9LAMI</name>
<reference evidence="1" key="2">
    <citation type="journal article" date="2024" name="Plant">
        <title>Genomic evolution and insights into agronomic trait innovations of Sesamum species.</title>
        <authorList>
            <person name="Miao H."/>
            <person name="Wang L."/>
            <person name="Qu L."/>
            <person name="Liu H."/>
            <person name="Sun Y."/>
            <person name="Le M."/>
            <person name="Wang Q."/>
            <person name="Wei S."/>
            <person name="Zheng Y."/>
            <person name="Lin W."/>
            <person name="Duan Y."/>
            <person name="Cao H."/>
            <person name="Xiong S."/>
            <person name="Wang X."/>
            <person name="Wei L."/>
            <person name="Li C."/>
            <person name="Ma Q."/>
            <person name="Ju M."/>
            <person name="Zhao R."/>
            <person name="Li G."/>
            <person name="Mu C."/>
            <person name="Tian Q."/>
            <person name="Mei H."/>
            <person name="Zhang T."/>
            <person name="Gao T."/>
            <person name="Zhang H."/>
        </authorList>
    </citation>
    <scope>NUCLEOTIDE SEQUENCE</scope>
    <source>
        <strain evidence="1">KEN1</strain>
    </source>
</reference>
<dbReference type="AlphaFoldDB" id="A0AAW2YCI2"/>
<organism evidence="1">
    <name type="scientific">Sesamum latifolium</name>
    <dbReference type="NCBI Taxonomy" id="2727402"/>
    <lineage>
        <taxon>Eukaryota</taxon>
        <taxon>Viridiplantae</taxon>
        <taxon>Streptophyta</taxon>
        <taxon>Embryophyta</taxon>
        <taxon>Tracheophyta</taxon>
        <taxon>Spermatophyta</taxon>
        <taxon>Magnoliopsida</taxon>
        <taxon>eudicotyledons</taxon>
        <taxon>Gunneridae</taxon>
        <taxon>Pentapetalae</taxon>
        <taxon>asterids</taxon>
        <taxon>lamiids</taxon>
        <taxon>Lamiales</taxon>
        <taxon>Pedaliaceae</taxon>
        <taxon>Sesamum</taxon>
    </lineage>
</organism>
<dbReference type="EMBL" id="JACGWN010000001">
    <property type="protein sequence ID" value="KAL0463570.1"/>
    <property type="molecule type" value="Genomic_DNA"/>
</dbReference>
<dbReference type="InterPro" id="IPR036291">
    <property type="entry name" value="NAD(P)-bd_dom_sf"/>
</dbReference>
<sequence>MPGLAVYACFHEICCPKQGEVVYVSSAAGGVGHLVGQFAKMKGCYVVGSASTQQK</sequence>
<dbReference type="InterPro" id="IPR045010">
    <property type="entry name" value="MDR_fam"/>
</dbReference>
<accession>A0AAW2YCI2</accession>
<feature type="non-terminal residue" evidence="1">
    <location>
        <position position="55"/>
    </location>
</feature>
<evidence type="ECO:0000313" key="1">
    <source>
        <dbReference type="EMBL" id="KAL0463570.1"/>
    </source>
</evidence>
<dbReference type="SUPFAM" id="SSF51735">
    <property type="entry name" value="NAD(P)-binding Rossmann-fold domains"/>
    <property type="match status" value="1"/>
</dbReference>
<reference evidence="1" key="1">
    <citation type="submission" date="2020-06" db="EMBL/GenBank/DDBJ databases">
        <authorList>
            <person name="Li T."/>
            <person name="Hu X."/>
            <person name="Zhang T."/>
            <person name="Song X."/>
            <person name="Zhang H."/>
            <person name="Dai N."/>
            <person name="Sheng W."/>
            <person name="Hou X."/>
            <person name="Wei L."/>
        </authorList>
    </citation>
    <scope>NUCLEOTIDE SEQUENCE</scope>
    <source>
        <strain evidence="1">KEN1</strain>
        <tissue evidence="1">Leaf</tissue>
    </source>
</reference>
<gene>
    <name evidence="1" type="ORF">Slati_0244600</name>
</gene>
<protein>
    <submittedName>
        <fullName evidence="1">2-alkenal reductase (NADP(+)-dependent)</fullName>
    </submittedName>
</protein>
<dbReference type="PANTHER" id="PTHR43205:SF73">
    <property type="entry name" value="2-ALKENAL REDUCTASE (NADP(+)-DEPENDENT)-LIKE"/>
    <property type="match status" value="1"/>
</dbReference>